<evidence type="ECO:0000313" key="3">
    <source>
        <dbReference type="EMBL" id="VYS87186.1"/>
    </source>
</evidence>
<gene>
    <name evidence="3" type="ORF">AULFYP135_00714</name>
</gene>
<proteinExistence type="predicted"/>
<dbReference type="Pfam" id="PF20316">
    <property type="entry name" value="DUF6612"/>
    <property type="match status" value="1"/>
</dbReference>
<evidence type="ECO:0000256" key="2">
    <source>
        <dbReference type="SAM" id="SignalP"/>
    </source>
</evidence>
<feature type="signal peptide" evidence="2">
    <location>
        <begin position="1"/>
        <end position="18"/>
    </location>
</feature>
<sequence>MKKFLALTLAGAMVLTFAACGQTKKTAEEVYAEAVAKNAALTSTQANMTMDLDMDMGGMSLGMKMDMVMKMKKADDKFEMAMTGGTTVMGQSIDMAVYYKDGYNYTNAMGTKVKQAMDLEAIAKQAESMTMDSAPVEYLENLTMTEADGVTTLTYTISQDKMKEYFDQAMSTAGENAIPEGTEMNFESMNGTATVNKDGYITAETVDMVFTMVMEGQEVKTTVKVDLTYVDPGQDFEIEFPEDLDTYIEVPALTGEEDGTAPEGDVSNPDTAPDASAPEDVPEGSSSTAA</sequence>
<dbReference type="EMBL" id="CACRSL010000003">
    <property type="protein sequence ID" value="VYS87186.1"/>
    <property type="molecule type" value="Genomic_DNA"/>
</dbReference>
<dbReference type="PROSITE" id="PS51257">
    <property type="entry name" value="PROKAR_LIPOPROTEIN"/>
    <property type="match status" value="1"/>
</dbReference>
<name>A0A6N2S256_9FIRM</name>
<keyword evidence="2" id="KW-0732">Signal</keyword>
<dbReference type="InterPro" id="IPR046720">
    <property type="entry name" value="DUF6612"/>
</dbReference>
<dbReference type="Gene3D" id="2.50.20.20">
    <property type="match status" value="1"/>
</dbReference>
<feature type="region of interest" description="Disordered" evidence="1">
    <location>
        <begin position="250"/>
        <end position="290"/>
    </location>
</feature>
<protein>
    <recommendedName>
        <fullName evidence="4">Lipoprotein</fullName>
    </recommendedName>
</protein>
<dbReference type="AlphaFoldDB" id="A0A6N2S256"/>
<evidence type="ECO:0000256" key="1">
    <source>
        <dbReference type="SAM" id="MobiDB-lite"/>
    </source>
</evidence>
<accession>A0A6N2S256</accession>
<feature type="chain" id="PRO_5039576161" description="Lipoprotein" evidence="2">
    <location>
        <begin position="19"/>
        <end position="290"/>
    </location>
</feature>
<evidence type="ECO:0008006" key="4">
    <source>
        <dbReference type="Google" id="ProtNLM"/>
    </source>
</evidence>
<organism evidence="3">
    <name type="scientific">uncultured Anaerotruncus sp</name>
    <dbReference type="NCBI Taxonomy" id="905011"/>
    <lineage>
        <taxon>Bacteria</taxon>
        <taxon>Bacillati</taxon>
        <taxon>Bacillota</taxon>
        <taxon>Clostridia</taxon>
        <taxon>Eubacteriales</taxon>
        <taxon>Oscillospiraceae</taxon>
        <taxon>Anaerotruncus</taxon>
        <taxon>environmental samples</taxon>
    </lineage>
</organism>
<reference evidence="3" key="1">
    <citation type="submission" date="2019-11" db="EMBL/GenBank/DDBJ databases">
        <authorList>
            <person name="Feng L."/>
        </authorList>
    </citation>
    <scope>NUCLEOTIDE SEQUENCE</scope>
    <source>
        <strain evidence="3">AundefinedLFYP135</strain>
    </source>
</reference>